<dbReference type="Pfam" id="PF16797">
    <property type="entry name" value="Fungal_KA1"/>
    <property type="match status" value="1"/>
</dbReference>
<reference evidence="15" key="1">
    <citation type="submission" date="2016-02" db="EMBL/GenBank/DDBJ databases">
        <title>Draft genome sequence of Microdochium bolleyi, a fungal endophyte of beachgrass.</title>
        <authorList>
            <consortium name="DOE Joint Genome Institute"/>
            <person name="David A.S."/>
            <person name="May G."/>
            <person name="Haridas S."/>
            <person name="Lim J."/>
            <person name="Wang M."/>
            <person name="Labutti K."/>
            <person name="Lipzen A."/>
            <person name="Barry K."/>
            <person name="Grigoriev I.V."/>
        </authorList>
    </citation>
    <scope>NUCLEOTIDE SEQUENCE [LARGE SCALE GENOMIC DNA]</scope>
    <source>
        <strain evidence="15">J235TASD1</strain>
    </source>
</reference>
<evidence type="ECO:0000313" key="14">
    <source>
        <dbReference type="EMBL" id="KXJ94003.1"/>
    </source>
</evidence>
<dbReference type="PROSITE" id="PS50011">
    <property type="entry name" value="PROTEIN_KINASE_DOM"/>
    <property type="match status" value="1"/>
</dbReference>
<dbReference type="SUPFAM" id="SSF56112">
    <property type="entry name" value="Protein kinase-like (PK-like)"/>
    <property type="match status" value="1"/>
</dbReference>
<evidence type="ECO:0000256" key="7">
    <source>
        <dbReference type="ARBA" id="ARBA00022741"/>
    </source>
</evidence>
<dbReference type="PROSITE" id="PS00108">
    <property type="entry name" value="PROTEIN_KINASE_ST"/>
    <property type="match status" value="1"/>
</dbReference>
<dbReference type="PANTHER" id="PTHR24346">
    <property type="entry name" value="MAP/MICROTUBULE AFFINITY-REGULATING KINASE"/>
    <property type="match status" value="1"/>
</dbReference>
<evidence type="ECO:0000256" key="6">
    <source>
        <dbReference type="ARBA" id="ARBA00022679"/>
    </source>
</evidence>
<evidence type="ECO:0000256" key="11">
    <source>
        <dbReference type="ARBA" id="ARBA00048679"/>
    </source>
</evidence>
<proteinExistence type="inferred from homology"/>
<protein>
    <recommendedName>
        <fullName evidence="3">non-specific serine/threonine protein kinase</fullName>
        <ecNumber evidence="3">2.7.11.1</ecNumber>
    </recommendedName>
</protein>
<dbReference type="GO" id="GO:0005940">
    <property type="term" value="C:septin ring"/>
    <property type="evidence" value="ECO:0007669"/>
    <property type="project" value="UniProtKB-ARBA"/>
</dbReference>
<dbReference type="GO" id="GO:0005524">
    <property type="term" value="F:ATP binding"/>
    <property type="evidence" value="ECO:0007669"/>
    <property type="project" value="UniProtKB-KW"/>
</dbReference>
<dbReference type="PANTHER" id="PTHR24346:SF110">
    <property type="entry name" value="NON-SPECIFIC SERINE_THREONINE PROTEIN KINASE"/>
    <property type="match status" value="1"/>
</dbReference>
<dbReference type="InterPro" id="IPR011009">
    <property type="entry name" value="Kinase-like_dom_sf"/>
</dbReference>
<feature type="region of interest" description="Disordered" evidence="12">
    <location>
        <begin position="1"/>
        <end position="111"/>
    </location>
</feature>
<dbReference type="EC" id="2.7.11.1" evidence="3"/>
<dbReference type="SMART" id="SM00220">
    <property type="entry name" value="S_TKc"/>
    <property type="match status" value="1"/>
</dbReference>
<keyword evidence="8 14" id="KW-0418">Kinase</keyword>
<feature type="region of interest" description="Disordered" evidence="12">
    <location>
        <begin position="580"/>
        <end position="607"/>
    </location>
</feature>
<sequence>MASRTPLGDATDRILNAPSDRAYKTSRGRATELSPLKNQAGTPRAARHAGPRSHEKVSRDTGANSRAPHASHGKTIASEDATGGKRDSHVSNSSASSGKRKTHIGPWKLGKTLGKGSAARVRLARHHVTHELAAVKILSQASCHMTQAGSLAELDQWDRQREEYHAENHIPLSIEREVAILKLIDHPNIMKLYDIWENRSEIYLVLEFVERGDLFEYINSHGPIPEDETVFYFRQMLSALEYCHSFNICHRDLKPENILLKENGQIKIADFGMAAIQQGPNHMLRTSCGSPHYAAPELVSRRKYRGDKVDVWSLGVILYAMLCARLPFDDPDIPRLLAKATKGVYEMPGWLSHSAQDLIRRMLQVDPKDRISIRKIWKHPLVVKYAHFDRFDENGGQIQSIPKAVQCRPVAPEEVDLQTLRQLKSMWHTFPERELHLKLISPEPNDQKLFYWLLYSYREKQLENYDSTFTHSSSDLHHLRPKTWKTKYTTLEFPSQGGRTASRFTVISNVATDTANETLDTTTDGGGTSHSYDPYKASRNLDHDGAASHAKITVYRNGSVARSTTGATKGRNMRGEAIRSTSVNSRTGRAANTMSTHGKSGSRRSLASIRSGDSANFKRLATARHKRGVDFSHNAAGKRRGFNFAFWRATRDRDAMRFSLEDSDFDESPSPEPSRMFEHPGPFQHGKNLKDDASARHIAPQQSWLARLFRVKPATRYLCFCITRRRARQEIAMLLRDWRKYGIRDVVVDKERNIVFARVGAKNYLNIKEVSFAAEIMTVIEHGKRSQLCIVRLTQERGAASSFHRVVETMDTVFDSRKLLVAEQRRAKMMIKTLNA</sequence>
<keyword evidence="4" id="KW-0723">Serine/threonine-protein kinase</keyword>
<dbReference type="STRING" id="196109.A0A136J9Z9"/>
<evidence type="ECO:0000256" key="1">
    <source>
        <dbReference type="ARBA" id="ARBA00004266"/>
    </source>
</evidence>
<evidence type="ECO:0000256" key="4">
    <source>
        <dbReference type="ARBA" id="ARBA00022527"/>
    </source>
</evidence>
<dbReference type="GO" id="GO:0035556">
    <property type="term" value="P:intracellular signal transduction"/>
    <property type="evidence" value="ECO:0007669"/>
    <property type="project" value="TreeGrafter"/>
</dbReference>
<keyword evidence="6" id="KW-0808">Transferase</keyword>
<name>A0A136J9Z9_9PEZI</name>
<gene>
    <name evidence="14" type="ORF">Micbo1qcDRAFT_201928</name>
</gene>
<comment type="catalytic activity">
    <reaction evidence="10">
        <text>L-threonyl-[protein] + ATP = O-phospho-L-threonyl-[protein] + ADP + H(+)</text>
        <dbReference type="Rhea" id="RHEA:46608"/>
        <dbReference type="Rhea" id="RHEA-COMP:11060"/>
        <dbReference type="Rhea" id="RHEA-COMP:11605"/>
        <dbReference type="ChEBI" id="CHEBI:15378"/>
        <dbReference type="ChEBI" id="CHEBI:30013"/>
        <dbReference type="ChEBI" id="CHEBI:30616"/>
        <dbReference type="ChEBI" id="CHEBI:61977"/>
        <dbReference type="ChEBI" id="CHEBI:456216"/>
        <dbReference type="EC" id="2.7.11.1"/>
    </reaction>
</comment>
<dbReference type="Gene3D" id="1.10.510.10">
    <property type="entry name" value="Transferase(Phosphotransferase) domain 1"/>
    <property type="match status" value="1"/>
</dbReference>
<dbReference type="GO" id="GO:0004674">
    <property type="term" value="F:protein serine/threonine kinase activity"/>
    <property type="evidence" value="ECO:0007669"/>
    <property type="project" value="UniProtKB-KW"/>
</dbReference>
<dbReference type="InterPro" id="IPR031850">
    <property type="entry name" value="Fungal_KA1_dom"/>
</dbReference>
<dbReference type="AlphaFoldDB" id="A0A136J9Z9"/>
<evidence type="ECO:0000256" key="12">
    <source>
        <dbReference type="SAM" id="MobiDB-lite"/>
    </source>
</evidence>
<evidence type="ECO:0000256" key="9">
    <source>
        <dbReference type="ARBA" id="ARBA00022840"/>
    </source>
</evidence>
<dbReference type="InParanoid" id="A0A136J9Z9"/>
<evidence type="ECO:0000259" key="13">
    <source>
        <dbReference type="PROSITE" id="PS50011"/>
    </source>
</evidence>
<feature type="compositionally biased region" description="Polar residues" evidence="12">
    <location>
        <begin position="580"/>
        <end position="605"/>
    </location>
</feature>
<evidence type="ECO:0000256" key="2">
    <source>
        <dbReference type="ARBA" id="ARBA00010791"/>
    </source>
</evidence>
<evidence type="ECO:0000256" key="5">
    <source>
        <dbReference type="ARBA" id="ARBA00022553"/>
    </source>
</evidence>
<comment type="catalytic activity">
    <reaction evidence="11">
        <text>L-seryl-[protein] + ATP = O-phospho-L-seryl-[protein] + ADP + H(+)</text>
        <dbReference type="Rhea" id="RHEA:17989"/>
        <dbReference type="Rhea" id="RHEA-COMP:9863"/>
        <dbReference type="Rhea" id="RHEA-COMP:11604"/>
        <dbReference type="ChEBI" id="CHEBI:15378"/>
        <dbReference type="ChEBI" id="CHEBI:29999"/>
        <dbReference type="ChEBI" id="CHEBI:30616"/>
        <dbReference type="ChEBI" id="CHEBI:83421"/>
        <dbReference type="ChEBI" id="CHEBI:456216"/>
        <dbReference type="EC" id="2.7.11.1"/>
    </reaction>
</comment>
<dbReference type="Pfam" id="PF00069">
    <property type="entry name" value="Pkinase"/>
    <property type="match status" value="1"/>
</dbReference>
<keyword evidence="9" id="KW-0067">ATP-binding</keyword>
<accession>A0A136J9Z9</accession>
<feature type="domain" description="Protein kinase" evidence="13">
    <location>
        <begin position="107"/>
        <end position="382"/>
    </location>
</feature>
<evidence type="ECO:0000256" key="3">
    <source>
        <dbReference type="ARBA" id="ARBA00012513"/>
    </source>
</evidence>
<dbReference type="GO" id="GO:0005935">
    <property type="term" value="C:cellular bud neck"/>
    <property type="evidence" value="ECO:0007669"/>
    <property type="project" value="UniProtKB-SubCell"/>
</dbReference>
<dbReference type="FunFam" id="1.10.510.10:FF:000394">
    <property type="entry name" value="Serine/threonine-protein kinase HSL1"/>
    <property type="match status" value="1"/>
</dbReference>
<keyword evidence="7" id="KW-0547">Nucleotide-binding</keyword>
<evidence type="ECO:0000256" key="10">
    <source>
        <dbReference type="ARBA" id="ARBA00047899"/>
    </source>
</evidence>
<comment type="subcellular location">
    <subcellularLocation>
        <location evidence="1">Bud neck</location>
    </subcellularLocation>
</comment>
<evidence type="ECO:0000256" key="8">
    <source>
        <dbReference type="ARBA" id="ARBA00022777"/>
    </source>
</evidence>
<dbReference type="InterPro" id="IPR000719">
    <property type="entry name" value="Prot_kinase_dom"/>
</dbReference>
<organism evidence="14 15">
    <name type="scientific">Microdochium bolleyi</name>
    <dbReference type="NCBI Taxonomy" id="196109"/>
    <lineage>
        <taxon>Eukaryota</taxon>
        <taxon>Fungi</taxon>
        <taxon>Dikarya</taxon>
        <taxon>Ascomycota</taxon>
        <taxon>Pezizomycotina</taxon>
        <taxon>Sordariomycetes</taxon>
        <taxon>Xylariomycetidae</taxon>
        <taxon>Xylariales</taxon>
        <taxon>Microdochiaceae</taxon>
        <taxon>Microdochium</taxon>
    </lineage>
</organism>
<keyword evidence="5" id="KW-0597">Phosphoprotein</keyword>
<dbReference type="InterPro" id="IPR008271">
    <property type="entry name" value="Ser/Thr_kinase_AS"/>
</dbReference>
<evidence type="ECO:0000313" key="15">
    <source>
        <dbReference type="Proteomes" id="UP000070501"/>
    </source>
</evidence>
<dbReference type="Proteomes" id="UP000070501">
    <property type="component" value="Unassembled WGS sequence"/>
</dbReference>
<comment type="similarity">
    <text evidence="2">Belongs to the protein kinase superfamily. CAMK Ser/Thr protein kinase family. NIM1 subfamily.</text>
</comment>
<dbReference type="OrthoDB" id="504170at2759"/>
<dbReference type="Gene3D" id="3.30.310.220">
    <property type="entry name" value="Fungal kinase associated-1 domain"/>
    <property type="match status" value="1"/>
</dbReference>
<dbReference type="EMBL" id="KQ964247">
    <property type="protein sequence ID" value="KXJ94003.1"/>
    <property type="molecule type" value="Genomic_DNA"/>
</dbReference>
<dbReference type="InterPro" id="IPR043024">
    <property type="entry name" value="KA1_sf_fungal"/>
</dbReference>
<keyword evidence="15" id="KW-1185">Reference proteome</keyword>